<keyword evidence="5 11" id="KW-0671">Queuosine biosynthesis</keyword>
<evidence type="ECO:0000256" key="6">
    <source>
        <dbReference type="ARBA" id="ARBA00022833"/>
    </source>
</evidence>
<dbReference type="GO" id="GO:0008616">
    <property type="term" value="P:tRNA queuosine(34) biosynthetic process"/>
    <property type="evidence" value="ECO:0007669"/>
    <property type="project" value="UniProtKB-UniRule"/>
</dbReference>
<proteinExistence type="inferred from homology"/>
<comment type="function">
    <text evidence="11">Catalyzes the ATP-dependent conversion of 7-carboxy-7-deazaguanine (CDG) to 7-cyano-7-deazaguanine (preQ(0)).</text>
</comment>
<keyword evidence="3 11" id="KW-0479">Metal-binding</keyword>
<dbReference type="NCBIfam" id="TIGR00364">
    <property type="entry name" value="7-cyano-7-deazaguanine synthase QueC"/>
    <property type="match status" value="1"/>
</dbReference>
<keyword evidence="6 11" id="KW-0862">Zinc</keyword>
<dbReference type="PIRSF" id="PIRSF006293">
    <property type="entry name" value="ExsB"/>
    <property type="match status" value="1"/>
</dbReference>
<evidence type="ECO:0000313" key="12">
    <source>
        <dbReference type="EMBL" id="RZO18653.1"/>
    </source>
</evidence>
<accession>A0A520MBT0</accession>
<dbReference type="InterPro" id="IPR014729">
    <property type="entry name" value="Rossmann-like_a/b/a_fold"/>
</dbReference>
<reference evidence="12 13" key="1">
    <citation type="submission" date="2019-02" db="EMBL/GenBank/DDBJ databases">
        <title>Prokaryotic population dynamics and viral predation in marine succession experiment using metagenomics: the confinement effect.</title>
        <authorList>
            <person name="Haro-Moreno J.M."/>
            <person name="Rodriguez-Valera F."/>
            <person name="Lopez-Perez M."/>
        </authorList>
    </citation>
    <scope>NUCLEOTIDE SEQUENCE [LARGE SCALE GENOMIC DNA]</scope>
    <source>
        <strain evidence="12">MED-G170</strain>
    </source>
</reference>
<comment type="catalytic activity">
    <reaction evidence="10 11">
        <text>7-carboxy-7-carbaguanine + NH4(+) + 2 ATP = 7-cyano-7-carbaguanine + 2 AMP + 2 diphosphate + 2 H(+)</text>
        <dbReference type="Rhea" id="RHEA:27982"/>
        <dbReference type="ChEBI" id="CHEBI:15378"/>
        <dbReference type="ChEBI" id="CHEBI:28938"/>
        <dbReference type="ChEBI" id="CHEBI:30616"/>
        <dbReference type="ChEBI" id="CHEBI:33019"/>
        <dbReference type="ChEBI" id="CHEBI:45075"/>
        <dbReference type="ChEBI" id="CHEBI:61036"/>
        <dbReference type="ChEBI" id="CHEBI:456215"/>
        <dbReference type="EC" id="6.3.4.20"/>
    </reaction>
</comment>
<dbReference type="GO" id="GO:0005524">
    <property type="term" value="F:ATP binding"/>
    <property type="evidence" value="ECO:0007669"/>
    <property type="project" value="UniProtKB-UniRule"/>
</dbReference>
<evidence type="ECO:0000256" key="10">
    <source>
        <dbReference type="ARBA" id="ARBA00047890"/>
    </source>
</evidence>
<gene>
    <name evidence="11 12" type="primary">queC</name>
    <name evidence="12" type="ORF">EVB03_09545</name>
</gene>
<evidence type="ECO:0000256" key="1">
    <source>
        <dbReference type="ARBA" id="ARBA00005061"/>
    </source>
</evidence>
<name>A0A520MBT0_9GAMM</name>
<dbReference type="SUPFAM" id="SSF52402">
    <property type="entry name" value="Adenine nucleotide alpha hydrolases-like"/>
    <property type="match status" value="1"/>
</dbReference>
<evidence type="ECO:0000256" key="8">
    <source>
        <dbReference type="ARBA" id="ARBA00037993"/>
    </source>
</evidence>
<dbReference type="FunFam" id="3.40.50.620:FF:000131">
    <property type="entry name" value="7-cyano-7-deazaguanine synthase"/>
    <property type="match status" value="1"/>
</dbReference>
<keyword evidence="4 11" id="KW-0547">Nucleotide-binding</keyword>
<organism evidence="12 13">
    <name type="scientific">SAR92 clade bacterium</name>
    <dbReference type="NCBI Taxonomy" id="2315479"/>
    <lineage>
        <taxon>Bacteria</taxon>
        <taxon>Pseudomonadati</taxon>
        <taxon>Pseudomonadota</taxon>
        <taxon>Gammaproteobacteria</taxon>
        <taxon>Cellvibrionales</taxon>
        <taxon>Porticoccaceae</taxon>
        <taxon>SAR92 clade</taxon>
    </lineage>
</organism>
<evidence type="ECO:0000256" key="4">
    <source>
        <dbReference type="ARBA" id="ARBA00022741"/>
    </source>
</evidence>
<dbReference type="InterPro" id="IPR018317">
    <property type="entry name" value="QueC"/>
</dbReference>
<feature type="binding site" evidence="11">
    <location>
        <position position="198"/>
    </location>
    <ligand>
        <name>Zn(2+)</name>
        <dbReference type="ChEBI" id="CHEBI:29105"/>
    </ligand>
</feature>
<comment type="similarity">
    <text evidence="8 11">Belongs to the QueC family.</text>
</comment>
<feature type="binding site" evidence="11">
    <location>
        <begin position="9"/>
        <end position="19"/>
    </location>
    <ligand>
        <name>ATP</name>
        <dbReference type="ChEBI" id="CHEBI:30616"/>
    </ligand>
</feature>
<feature type="binding site" evidence="11">
    <location>
        <position position="201"/>
    </location>
    <ligand>
        <name>Zn(2+)</name>
        <dbReference type="ChEBI" id="CHEBI:29105"/>
    </ligand>
</feature>
<keyword evidence="7 11" id="KW-0067">ATP-binding</keyword>
<feature type="binding site" evidence="11">
    <location>
        <position position="204"/>
    </location>
    <ligand>
        <name>Zn(2+)</name>
        <dbReference type="ChEBI" id="CHEBI:29105"/>
    </ligand>
</feature>
<dbReference type="PANTHER" id="PTHR42914">
    <property type="entry name" value="7-CYANO-7-DEAZAGUANINE SYNTHASE"/>
    <property type="match status" value="1"/>
</dbReference>
<comment type="caution">
    <text evidence="12">The sequence shown here is derived from an EMBL/GenBank/DDBJ whole genome shotgun (WGS) entry which is preliminary data.</text>
</comment>
<dbReference type="Pfam" id="PF06508">
    <property type="entry name" value="QueC"/>
    <property type="match status" value="1"/>
</dbReference>
<dbReference type="PANTHER" id="PTHR42914:SF1">
    <property type="entry name" value="7-CYANO-7-DEAZAGUANINE SYNTHASE"/>
    <property type="match status" value="1"/>
</dbReference>
<evidence type="ECO:0000256" key="7">
    <source>
        <dbReference type="ARBA" id="ARBA00022840"/>
    </source>
</evidence>
<dbReference type="UniPathway" id="UPA00391"/>
<evidence type="ECO:0000256" key="9">
    <source>
        <dbReference type="ARBA" id="ARBA00039149"/>
    </source>
</evidence>
<dbReference type="GO" id="GO:0008270">
    <property type="term" value="F:zinc ion binding"/>
    <property type="evidence" value="ECO:0007669"/>
    <property type="project" value="UniProtKB-UniRule"/>
</dbReference>
<protein>
    <recommendedName>
        <fullName evidence="9 11">7-cyano-7-deazaguanine synthase</fullName>
        <ecNumber evidence="9 11">6.3.4.20</ecNumber>
    </recommendedName>
    <alternativeName>
        <fullName evidence="11">7-cyano-7-carbaguanine synthase</fullName>
    </alternativeName>
    <alternativeName>
        <fullName evidence="11">PreQ(0) synthase</fullName>
    </alternativeName>
    <alternativeName>
        <fullName evidence="11">Queuosine biosynthesis protein QueC</fullName>
    </alternativeName>
</protein>
<keyword evidence="2 11" id="KW-0436">Ligase</keyword>
<dbReference type="EMBL" id="SHBP01000025">
    <property type="protein sequence ID" value="RZO18653.1"/>
    <property type="molecule type" value="Genomic_DNA"/>
</dbReference>
<dbReference type="HAMAP" id="MF_01633">
    <property type="entry name" value="QueC"/>
    <property type="match status" value="1"/>
</dbReference>
<dbReference type="EC" id="6.3.4.20" evidence="9 11"/>
<dbReference type="GO" id="GO:0016879">
    <property type="term" value="F:ligase activity, forming carbon-nitrogen bonds"/>
    <property type="evidence" value="ECO:0007669"/>
    <property type="project" value="UniProtKB-UniRule"/>
</dbReference>
<dbReference type="Proteomes" id="UP000315889">
    <property type="component" value="Unassembled WGS sequence"/>
</dbReference>
<sequence length="226" mass="24190">MSDKAVVLVSGGLDSSTVLALALQQGYRCYTLSFDYGQRHRSELEAAMRVSELMKVQEHKIVRLDLGTIGGSALTDTTIDVPEQETAGIPVTYVPARNTVFLSIALGWAEVLEADTIFLGVNAVDYSGYPDCRPEYISSFEAMANLATRAGVEGSKLSIQAPLIDMTKGEIISAGAALGVDYSQTVSCYQASLEGLACGKCDSCRLRIEGFNQAGIPDPTRYKNSA</sequence>
<dbReference type="CDD" id="cd01995">
    <property type="entry name" value="QueC-like"/>
    <property type="match status" value="1"/>
</dbReference>
<evidence type="ECO:0000256" key="2">
    <source>
        <dbReference type="ARBA" id="ARBA00022598"/>
    </source>
</evidence>
<evidence type="ECO:0000256" key="5">
    <source>
        <dbReference type="ARBA" id="ARBA00022785"/>
    </source>
</evidence>
<comment type="pathway">
    <text evidence="1 11">Purine metabolism; 7-cyano-7-deazaguanine biosynthesis.</text>
</comment>
<evidence type="ECO:0000256" key="11">
    <source>
        <dbReference type="HAMAP-Rule" id="MF_01633"/>
    </source>
</evidence>
<dbReference type="Gene3D" id="3.40.50.620">
    <property type="entry name" value="HUPs"/>
    <property type="match status" value="1"/>
</dbReference>
<evidence type="ECO:0000256" key="3">
    <source>
        <dbReference type="ARBA" id="ARBA00022723"/>
    </source>
</evidence>
<comment type="cofactor">
    <cofactor evidence="11">
        <name>Zn(2+)</name>
        <dbReference type="ChEBI" id="CHEBI:29105"/>
    </cofactor>
    <text evidence="11">Binds 1 zinc ion per subunit.</text>
</comment>
<dbReference type="AlphaFoldDB" id="A0A520MBT0"/>
<evidence type="ECO:0000313" key="13">
    <source>
        <dbReference type="Proteomes" id="UP000315889"/>
    </source>
</evidence>
<feature type="binding site" evidence="11">
    <location>
        <position position="188"/>
    </location>
    <ligand>
        <name>Zn(2+)</name>
        <dbReference type="ChEBI" id="CHEBI:29105"/>
    </ligand>
</feature>